<evidence type="ECO:0000256" key="2">
    <source>
        <dbReference type="SAM" id="Phobius"/>
    </source>
</evidence>
<keyword evidence="4" id="KW-1185">Reference proteome</keyword>
<feature type="region of interest" description="Disordered" evidence="1">
    <location>
        <begin position="979"/>
        <end position="999"/>
    </location>
</feature>
<feature type="compositionally biased region" description="Basic and acidic residues" evidence="1">
    <location>
        <begin position="987"/>
        <end position="999"/>
    </location>
</feature>
<organism evidence="3 4">
    <name type="scientific">Mycena indigotica</name>
    <dbReference type="NCBI Taxonomy" id="2126181"/>
    <lineage>
        <taxon>Eukaryota</taxon>
        <taxon>Fungi</taxon>
        <taxon>Dikarya</taxon>
        <taxon>Basidiomycota</taxon>
        <taxon>Agaricomycotina</taxon>
        <taxon>Agaricomycetes</taxon>
        <taxon>Agaricomycetidae</taxon>
        <taxon>Agaricales</taxon>
        <taxon>Marasmiineae</taxon>
        <taxon>Mycenaceae</taxon>
        <taxon>Mycena</taxon>
    </lineage>
</organism>
<evidence type="ECO:0000313" key="3">
    <source>
        <dbReference type="EMBL" id="KAF7312680.1"/>
    </source>
</evidence>
<keyword evidence="2" id="KW-0812">Transmembrane</keyword>
<feature type="transmembrane region" description="Helical" evidence="2">
    <location>
        <begin position="684"/>
        <end position="706"/>
    </location>
</feature>
<feature type="compositionally biased region" description="Polar residues" evidence="1">
    <location>
        <begin position="168"/>
        <end position="187"/>
    </location>
</feature>
<feature type="transmembrane region" description="Helical" evidence="2">
    <location>
        <begin position="939"/>
        <end position="969"/>
    </location>
</feature>
<feature type="compositionally biased region" description="Basic and acidic residues" evidence="1">
    <location>
        <begin position="190"/>
        <end position="217"/>
    </location>
</feature>
<feature type="compositionally biased region" description="Polar residues" evidence="1">
    <location>
        <begin position="469"/>
        <end position="524"/>
    </location>
</feature>
<feature type="compositionally biased region" description="Polar residues" evidence="1">
    <location>
        <begin position="125"/>
        <end position="151"/>
    </location>
</feature>
<protein>
    <submittedName>
        <fullName evidence="3">Uncharacterized protein</fullName>
    </submittedName>
</protein>
<keyword evidence="2" id="KW-0472">Membrane</keyword>
<feature type="transmembrane region" description="Helical" evidence="2">
    <location>
        <begin position="752"/>
        <end position="774"/>
    </location>
</feature>
<feature type="transmembrane region" description="Helical" evidence="2">
    <location>
        <begin position="911"/>
        <end position="933"/>
    </location>
</feature>
<feature type="compositionally biased region" description="Polar residues" evidence="1">
    <location>
        <begin position="81"/>
        <end position="91"/>
    </location>
</feature>
<dbReference type="CDD" id="cd06174">
    <property type="entry name" value="MFS"/>
    <property type="match status" value="1"/>
</dbReference>
<feature type="compositionally biased region" description="Low complexity" evidence="1">
    <location>
        <begin position="456"/>
        <end position="468"/>
    </location>
</feature>
<dbReference type="RefSeq" id="XP_037224788.1">
    <property type="nucleotide sequence ID" value="XM_037359693.1"/>
</dbReference>
<dbReference type="Proteomes" id="UP000636479">
    <property type="component" value="Unassembled WGS sequence"/>
</dbReference>
<keyword evidence="2" id="KW-1133">Transmembrane helix</keyword>
<feature type="compositionally biased region" description="Polar residues" evidence="1">
    <location>
        <begin position="281"/>
        <end position="303"/>
    </location>
</feature>
<accession>A0A8H6T5X4</accession>
<feature type="compositionally biased region" description="Low complexity" evidence="1">
    <location>
        <begin position="322"/>
        <end position="334"/>
    </location>
</feature>
<feature type="region of interest" description="Disordered" evidence="1">
    <location>
        <begin position="1"/>
        <end position="228"/>
    </location>
</feature>
<dbReference type="OrthoDB" id="3254104at2759"/>
<comment type="caution">
    <text evidence="3">The sequence shown here is derived from an EMBL/GenBank/DDBJ whole genome shotgun (WGS) entry which is preliminary data.</text>
</comment>
<feature type="transmembrane region" description="Helical" evidence="2">
    <location>
        <begin position="877"/>
        <end position="899"/>
    </location>
</feature>
<feature type="compositionally biased region" description="Low complexity" evidence="1">
    <location>
        <begin position="398"/>
        <end position="421"/>
    </location>
</feature>
<sequence>MSHYDSNPYVHTQIPQAEGSASDSHGKRLSDPGPPVTENEDSEHTGHPGRRESEPGRGFSAFSLRGGMEEGEATGRRLSYAESSSPSQSFVSLADDEQDTRLAASQGPSAWRRGTLRPDDHQSYAEMSSATQSFVSFQTGLEETPTHSTAALGNYSDVESRLPVAGQRTATSRTGNSPYGFNNPFTEDTQDSRHPMRRQTDGYVRDEGHGAVVHDPRYGQPSRQQTAPSNLVGYNYGNTSLPPAMPEPIRQPTILEYGQTPLMPEPQHGQQGSHYGDYAFHTQSPSMPEPYDQSTIRQPTAMSPPSMPEAYGMPNPHHSSDDGLSGADSLALGAQIPNPWEATSNPPPMPSYTPHSQGRQPTISSTSTVSPRPVGGHSDFAAGQPQGASSPSQPLQGPTTTPSLSSRPSAPPSSAQRPAAAWEGSQGQSQVYNQPSPPQTFTTASRPTATPPPSSRPSAAIISSPSPSHHQTSLSANRPQQQQQSTPASVHPLQQQSTTPSFNRPQQQNPPSNVHSPQQSSLGTTKPPVVASNVNKPFRPEEHRPPVQQATPSTRPQPLPSVSNQSLSRPTQPQPKPSTNGHPATTYPPARPVVTEKPAKQVAQTAFTTPHQPVKATRGPGDTKYISMLLALDDIPPLWNILASFFTWILLAGFVLFPGTFTSLEQNEQLNAIGVTAVNVVKHVSLYVIAWVCTGIGAGGMLWLWLRWRNNWIWLVNRVFLPGFLNSLAGLLSTLSSALGSQDRTFSVASKSTVIVTSAVTGICGLLAAFYLLVPIRMMKNQHDRQVGKQHAGKHGAGYSGTRPRLPGRHGSQMDTKYVNMLLALDSIPMIYNLLTNFFTWILLAGFVLFPGTFTSLQNNPQLGAVGITAVNVIKHVSLFVIAWVCTGLGVAGMLWLWFRWNANYVWLVNRIFLPGLLNSLAGVVSTLASVYGAQDGTFSIASVSTITVTSASAGVCGLLTAFYMFVLIRNLKKQHDRQVGKQRAGKHGEGYTDISKRV</sequence>
<feature type="compositionally biased region" description="Polar residues" evidence="1">
    <location>
        <begin position="602"/>
        <end position="611"/>
    </location>
</feature>
<evidence type="ECO:0000256" key="1">
    <source>
        <dbReference type="SAM" id="MobiDB-lite"/>
    </source>
</evidence>
<feature type="transmembrane region" description="Helical" evidence="2">
    <location>
        <begin position="838"/>
        <end position="857"/>
    </location>
</feature>
<proteinExistence type="predicted"/>
<name>A0A8H6T5X4_9AGAR</name>
<gene>
    <name evidence="3" type="ORF">MIND_00282400</name>
</gene>
<dbReference type="AlphaFoldDB" id="A0A8H6T5X4"/>
<feature type="region of interest" description="Disordered" evidence="1">
    <location>
        <begin position="790"/>
        <end position="810"/>
    </location>
</feature>
<feature type="compositionally biased region" description="Basic and acidic residues" evidence="1">
    <location>
        <begin position="42"/>
        <end position="55"/>
    </location>
</feature>
<reference evidence="3" key="1">
    <citation type="submission" date="2020-05" db="EMBL/GenBank/DDBJ databases">
        <title>Mycena genomes resolve the evolution of fungal bioluminescence.</title>
        <authorList>
            <person name="Tsai I.J."/>
        </authorList>
    </citation>
    <scope>NUCLEOTIDE SEQUENCE</scope>
    <source>
        <strain evidence="3">171206Taipei</strain>
    </source>
</reference>
<feature type="compositionally biased region" description="Polar residues" evidence="1">
    <location>
        <begin position="9"/>
        <end position="23"/>
    </location>
</feature>
<feature type="compositionally biased region" description="Polar residues" evidence="1">
    <location>
        <begin position="353"/>
        <end position="370"/>
    </location>
</feature>
<evidence type="ECO:0000313" key="4">
    <source>
        <dbReference type="Proteomes" id="UP000636479"/>
    </source>
</evidence>
<dbReference type="EMBL" id="JACAZF010000002">
    <property type="protein sequence ID" value="KAF7312680.1"/>
    <property type="molecule type" value="Genomic_DNA"/>
</dbReference>
<feature type="compositionally biased region" description="Polar residues" evidence="1">
    <location>
        <begin position="425"/>
        <end position="434"/>
    </location>
</feature>
<feature type="transmembrane region" description="Helical" evidence="2">
    <location>
        <begin position="638"/>
        <end position="664"/>
    </location>
</feature>
<dbReference type="GeneID" id="59342209"/>
<feature type="compositionally biased region" description="Polar residues" evidence="1">
    <location>
        <begin position="386"/>
        <end position="397"/>
    </location>
</feature>
<feature type="region of interest" description="Disordered" evidence="1">
    <location>
        <begin position="259"/>
        <end position="618"/>
    </location>
</feature>
<feature type="compositionally biased region" description="Polar residues" evidence="1">
    <location>
        <begin position="548"/>
        <end position="583"/>
    </location>
</feature>